<feature type="domain" description="Nitrite/sulphite reductase 4Fe-4S" evidence="8">
    <location>
        <begin position="119"/>
        <end position="270"/>
    </location>
</feature>
<evidence type="ECO:0000256" key="6">
    <source>
        <dbReference type="ARBA" id="ARBA00023014"/>
    </source>
</evidence>
<dbReference type="GO" id="GO:0046872">
    <property type="term" value="F:metal ion binding"/>
    <property type="evidence" value="ECO:0007669"/>
    <property type="project" value="UniProtKB-KW"/>
</dbReference>
<dbReference type="EC" id="1.8.7.1" evidence="10"/>
<dbReference type="GO" id="GO:0020037">
    <property type="term" value="F:heme binding"/>
    <property type="evidence" value="ECO:0007669"/>
    <property type="project" value="InterPro"/>
</dbReference>
<evidence type="ECO:0000256" key="1">
    <source>
        <dbReference type="ARBA" id="ARBA00022485"/>
    </source>
</evidence>
<gene>
    <name evidence="10" type="primary">cysI</name>
    <name evidence="10" type="ORF">CARN2_0273</name>
</gene>
<dbReference type="InterPro" id="IPR005117">
    <property type="entry name" value="NiRdtase/SiRdtase_haem-b_fer"/>
</dbReference>
<keyword evidence="1" id="KW-0004">4Fe-4S</keyword>
<dbReference type="Pfam" id="PF01077">
    <property type="entry name" value="NIR_SIR"/>
    <property type="match status" value="2"/>
</dbReference>
<dbReference type="InterPro" id="IPR045854">
    <property type="entry name" value="NO2/SO3_Rdtase_4Fe4S_sf"/>
</dbReference>
<proteinExistence type="predicted"/>
<dbReference type="GO" id="GO:0050311">
    <property type="term" value="F:sulfite reductase (ferredoxin) activity"/>
    <property type="evidence" value="ECO:0007669"/>
    <property type="project" value="UniProtKB-EC"/>
</dbReference>
<evidence type="ECO:0000256" key="7">
    <source>
        <dbReference type="SAM" id="MobiDB-lite"/>
    </source>
</evidence>
<keyword evidence="2" id="KW-0349">Heme</keyword>
<evidence type="ECO:0000256" key="5">
    <source>
        <dbReference type="ARBA" id="ARBA00023004"/>
    </source>
</evidence>
<dbReference type="Gene3D" id="3.90.480.20">
    <property type="match status" value="1"/>
</dbReference>
<reference evidence="10" key="1">
    <citation type="submission" date="2009-10" db="EMBL/GenBank/DDBJ databases">
        <title>Diversity of trophic interactions inside an arsenic-rich microbial ecosystem.</title>
        <authorList>
            <person name="Bertin P.N."/>
            <person name="Heinrich-Salmeron A."/>
            <person name="Pelletier E."/>
            <person name="Goulhen-Chollet F."/>
            <person name="Arsene-Ploetze F."/>
            <person name="Gallien S."/>
            <person name="Calteau A."/>
            <person name="Vallenet D."/>
            <person name="Casiot C."/>
            <person name="Chane-Woon-Ming B."/>
            <person name="Giloteaux L."/>
            <person name="Barakat M."/>
            <person name="Bonnefoy V."/>
            <person name="Bruneel O."/>
            <person name="Chandler M."/>
            <person name="Cleiss J."/>
            <person name="Duran R."/>
            <person name="Elbaz-Poulichet F."/>
            <person name="Fonknechten N."/>
            <person name="Lauga B."/>
            <person name="Mornico D."/>
            <person name="Ortet P."/>
            <person name="Schaeffer C."/>
            <person name="Siguier P."/>
            <person name="Alexander Thil Smith A."/>
            <person name="Van Dorsselaer A."/>
            <person name="Weissenbach J."/>
            <person name="Medigue C."/>
            <person name="Le Paslier D."/>
        </authorList>
    </citation>
    <scope>NUCLEOTIDE SEQUENCE</scope>
</reference>
<evidence type="ECO:0000259" key="8">
    <source>
        <dbReference type="Pfam" id="PF01077"/>
    </source>
</evidence>
<accession>E6PVZ0</accession>
<comment type="caution">
    <text evidence="10">The sequence shown here is derived from an EMBL/GenBank/DDBJ whole genome shotgun (WGS) entry which is preliminary data.</text>
</comment>
<dbReference type="SUPFAM" id="SSF55124">
    <property type="entry name" value="Nitrite/Sulfite reductase N-terminal domain-like"/>
    <property type="match status" value="2"/>
</dbReference>
<feature type="region of interest" description="Disordered" evidence="7">
    <location>
        <begin position="559"/>
        <end position="619"/>
    </location>
</feature>
<keyword evidence="6" id="KW-0411">Iron-sulfur</keyword>
<dbReference type="GO" id="GO:0051539">
    <property type="term" value="F:4 iron, 4 sulfur cluster binding"/>
    <property type="evidence" value="ECO:0007669"/>
    <property type="project" value="UniProtKB-KW"/>
</dbReference>
<feature type="domain" description="Nitrite/Sulfite reductase ferredoxin-like" evidence="9">
    <location>
        <begin position="53"/>
        <end position="111"/>
    </location>
</feature>
<dbReference type="Gene3D" id="3.30.413.10">
    <property type="entry name" value="Sulfite Reductase Hemoprotein, domain 1"/>
    <property type="match status" value="2"/>
</dbReference>
<evidence type="ECO:0000313" key="10">
    <source>
        <dbReference type="EMBL" id="CBH99097.1"/>
    </source>
</evidence>
<dbReference type="Gene3D" id="3.90.480.10">
    <property type="entry name" value="Sulfite Reductase Hemoprotein,Domain 2"/>
    <property type="match status" value="1"/>
</dbReference>
<keyword evidence="3" id="KW-0479">Metal-binding</keyword>
<dbReference type="PANTHER" id="PTHR32439">
    <property type="entry name" value="FERREDOXIN--NITRITE REDUCTASE, CHLOROPLASTIC"/>
    <property type="match status" value="1"/>
</dbReference>
<organism evidence="10">
    <name type="scientific">mine drainage metagenome</name>
    <dbReference type="NCBI Taxonomy" id="410659"/>
    <lineage>
        <taxon>unclassified sequences</taxon>
        <taxon>metagenomes</taxon>
        <taxon>ecological metagenomes</taxon>
    </lineage>
</organism>
<dbReference type="PANTHER" id="PTHR32439:SF9">
    <property type="entry name" value="BLR3264 PROTEIN"/>
    <property type="match status" value="1"/>
</dbReference>
<evidence type="ECO:0000256" key="3">
    <source>
        <dbReference type="ARBA" id="ARBA00022723"/>
    </source>
</evidence>
<feature type="domain" description="Nitrite/Sulfite reductase ferredoxin-like" evidence="9">
    <location>
        <begin position="354"/>
        <end position="404"/>
    </location>
</feature>
<dbReference type="Pfam" id="PF03460">
    <property type="entry name" value="NIR_SIR_ferr"/>
    <property type="match status" value="2"/>
</dbReference>
<evidence type="ECO:0000256" key="2">
    <source>
        <dbReference type="ARBA" id="ARBA00022617"/>
    </source>
</evidence>
<dbReference type="SUPFAM" id="SSF56014">
    <property type="entry name" value="Nitrite and sulphite reductase 4Fe-4S domain-like"/>
    <property type="match status" value="2"/>
</dbReference>
<sequence>MYQYTDFDRRFIRARAAQYRDQLERHLAGSLGGEEFKPLRLQNGWYIQRHAPMLRVAIPYGALASQQLRALADIAEEYDRGYGHFTTRQNLQYNWIALANSADVMDRLAAVDMHGIQTSGNCVRNISSDVFAGTAPDEIVDPRPFCEVLRQWSTLHPEFAYLPRKFKIAVSGAREDRAAAGWYDIGLQALSDDDGQIGFRVQVGGGMGRTPMIGAVIRDFLPWQQLLVYVEAILRVYNSYGRRDNIWKARIKMLVKAEGARFTEAVEREFADILQRDPGGAAHLITLHEFNRVASQFAPPHGVRPDAPDASAALATGHAHEPAYLRWLQRNVHTHRLPGLRAATLSLKRAGQAPGDATAQQMRAAADLAERYSHGELRVSHEQNLVLPWVSAAALHALWRDAREAGFATPNIGLLTDMIACPGGDFCSLANARSIPIAAAITERYTDLDELFDIGDIDLNISGCINSCGHHHSGHIGILGVDKDGAEWYQITIGGGDGSEVGGAASPGKIIGPSFAAEEVPDVVEALIALYLRQRQAGELFVAFARRVGAQPFKAAADAVRRATATQEHPQAAAPQQSAPEGDAKTPGGRPASHERPQGRLADPPPVGVKKTWGGPAFP</sequence>
<dbReference type="InterPro" id="IPR051329">
    <property type="entry name" value="NIR_SIR_4Fe-4S"/>
</dbReference>
<dbReference type="InterPro" id="IPR006067">
    <property type="entry name" value="NO2/SO3_Rdtase_4Fe4S_dom"/>
</dbReference>
<name>E6PVZ0_9ZZZZ</name>
<dbReference type="InterPro" id="IPR036136">
    <property type="entry name" value="Nit/Sulf_reduc_fer-like_dom_sf"/>
</dbReference>
<feature type="compositionally biased region" description="Low complexity" evidence="7">
    <location>
        <begin position="559"/>
        <end position="581"/>
    </location>
</feature>
<protein>
    <submittedName>
        <fullName evidence="10">Sulfite reductase</fullName>
        <ecNumber evidence="10">1.8.7.1</ecNumber>
    </submittedName>
</protein>
<keyword evidence="4 10" id="KW-0560">Oxidoreductase</keyword>
<evidence type="ECO:0000256" key="4">
    <source>
        <dbReference type="ARBA" id="ARBA00023002"/>
    </source>
</evidence>
<evidence type="ECO:0000259" key="9">
    <source>
        <dbReference type="Pfam" id="PF03460"/>
    </source>
</evidence>
<keyword evidence="5" id="KW-0408">Iron</keyword>
<dbReference type="EMBL" id="CABM01000066">
    <property type="protein sequence ID" value="CBH99097.1"/>
    <property type="molecule type" value="Genomic_DNA"/>
</dbReference>
<feature type="domain" description="Nitrite/sulphite reductase 4Fe-4S" evidence="8">
    <location>
        <begin position="420"/>
        <end position="557"/>
    </location>
</feature>
<dbReference type="AlphaFoldDB" id="E6PVZ0"/>